<protein>
    <recommendedName>
        <fullName evidence="1">ACT domain-containing protein</fullName>
    </recommendedName>
</protein>
<dbReference type="PROSITE" id="PS51671">
    <property type="entry name" value="ACT"/>
    <property type="match status" value="1"/>
</dbReference>
<sequence length="105" mass="12114">GPRSFSIYVMEEDSRRALELLHKSITRNRKMKSVTSENNIALLIAESERFIYTPGAISKLSEPLARARINVIEIFSSRASISFFVNWDDRKKALRLLKQAMKEVK</sequence>
<feature type="domain" description="ACT" evidence="1">
    <location>
        <begin position="45"/>
        <end position="105"/>
    </location>
</feature>
<evidence type="ECO:0000259" key="1">
    <source>
        <dbReference type="PROSITE" id="PS51671"/>
    </source>
</evidence>
<dbReference type="Pfam" id="PF13840">
    <property type="entry name" value="ACT_7"/>
    <property type="match status" value="1"/>
</dbReference>
<dbReference type="AlphaFoldDB" id="X1MDF2"/>
<proteinExistence type="predicted"/>
<dbReference type="Gene3D" id="3.30.2130.10">
    <property type="entry name" value="VC0802-like"/>
    <property type="match status" value="1"/>
</dbReference>
<name>X1MDF2_9ZZZZ</name>
<dbReference type="InterPro" id="IPR045865">
    <property type="entry name" value="ACT-like_dom_sf"/>
</dbReference>
<gene>
    <name evidence="2" type="ORF">S06H3_36291</name>
</gene>
<dbReference type="SUPFAM" id="SSF55021">
    <property type="entry name" value="ACT-like"/>
    <property type="match status" value="1"/>
</dbReference>
<feature type="non-terminal residue" evidence="2">
    <location>
        <position position="1"/>
    </location>
</feature>
<evidence type="ECO:0000313" key="2">
    <source>
        <dbReference type="EMBL" id="GAI29667.1"/>
    </source>
</evidence>
<reference evidence="2" key="1">
    <citation type="journal article" date="2014" name="Front. Microbiol.">
        <title>High frequency of phylogenetically diverse reductive dehalogenase-homologous genes in deep subseafloor sedimentary metagenomes.</title>
        <authorList>
            <person name="Kawai M."/>
            <person name="Futagami T."/>
            <person name="Toyoda A."/>
            <person name="Takaki Y."/>
            <person name="Nishi S."/>
            <person name="Hori S."/>
            <person name="Arai W."/>
            <person name="Tsubouchi T."/>
            <person name="Morono Y."/>
            <person name="Uchiyama I."/>
            <person name="Ito T."/>
            <person name="Fujiyama A."/>
            <person name="Inagaki F."/>
            <person name="Takami H."/>
        </authorList>
    </citation>
    <scope>NUCLEOTIDE SEQUENCE</scope>
    <source>
        <strain evidence="2">Expedition CK06-06</strain>
    </source>
</reference>
<dbReference type="EMBL" id="BARV01021966">
    <property type="protein sequence ID" value="GAI29667.1"/>
    <property type="molecule type" value="Genomic_DNA"/>
</dbReference>
<dbReference type="InterPro" id="IPR027795">
    <property type="entry name" value="CASTOR_ACT_dom"/>
</dbReference>
<accession>X1MDF2</accession>
<comment type="caution">
    <text evidence="2">The sequence shown here is derived from an EMBL/GenBank/DDBJ whole genome shotgun (WGS) entry which is preliminary data.</text>
</comment>
<organism evidence="2">
    <name type="scientific">marine sediment metagenome</name>
    <dbReference type="NCBI Taxonomy" id="412755"/>
    <lineage>
        <taxon>unclassified sequences</taxon>
        <taxon>metagenomes</taxon>
        <taxon>ecological metagenomes</taxon>
    </lineage>
</organism>
<dbReference type="InterPro" id="IPR002912">
    <property type="entry name" value="ACT_dom"/>
</dbReference>